<dbReference type="PROSITE" id="PS51257">
    <property type="entry name" value="PROKAR_LIPOPROTEIN"/>
    <property type="match status" value="1"/>
</dbReference>
<dbReference type="Proteomes" id="UP000659124">
    <property type="component" value="Unassembled WGS sequence"/>
</dbReference>
<evidence type="ECO:0000256" key="2">
    <source>
        <dbReference type="ARBA" id="ARBA00006275"/>
    </source>
</evidence>
<sequence length="509" mass="58310">MFSKHIQRLFTGVALVGLVSSCTKFLDEPISKTSSLVVTNTDQLSALLNNYGNFYSEGNRTAIYSTDDAGLPIPLYNARPGTFSMAAVQFYLWDNLYLANDNRESFWSNEYKKIFNANMALAYVDKVTGPEDVKAAIRADAHFIRAYSYWVLANTYCLPYTDANKQEAGLPLKLTTSFDEPVARQPLDKVYAQIESDLAEALKTSVPLVQNGVPRHWRASKAGVNGFAARYYLNRNNYAEARKYAEAALAEYDRLVNYNTEMKYGRDQTLTINPGTAEAKTVTIQYPYTHNNQSDMTDMIGWKEFLYFRMLNHESWWYIPSEALLNLYDQAHDLRYTYHMVQNYSYDRGLIKPAYSYPGYIFFFKDRIPSGPTVAEMLLIKAECLARLGDPGNAMTAVNTLRTARMKPGPWVNLTATDKNDALKQILEERRREMPFSQRWFDIRRFNNNDDPNDDVTLSRVFYPYNSAQVDMSQPPQTYTLPKNSRRFAAPVPNTEIISSNGLIEQNKY</sequence>
<dbReference type="Pfam" id="PF14322">
    <property type="entry name" value="SusD-like_3"/>
    <property type="match status" value="1"/>
</dbReference>
<reference evidence="8 9" key="1">
    <citation type="submission" date="2020-09" db="EMBL/GenBank/DDBJ databases">
        <title>Genome sequences of type strains of Chitinophaga qingshengii and Chitinophaga varians.</title>
        <authorList>
            <person name="Kittiwongwattana C."/>
        </authorList>
    </citation>
    <scope>NUCLEOTIDE SEQUENCE [LARGE SCALE GENOMIC DNA]</scope>
    <source>
        <strain evidence="8 9">JCM 30026</strain>
    </source>
</reference>
<name>A0ABR7TTN8_9BACT</name>
<accession>A0ABR7TTN8</accession>
<dbReference type="Gene3D" id="1.25.40.390">
    <property type="match status" value="1"/>
</dbReference>
<evidence type="ECO:0000256" key="5">
    <source>
        <dbReference type="ARBA" id="ARBA00023237"/>
    </source>
</evidence>
<evidence type="ECO:0000313" key="8">
    <source>
        <dbReference type="EMBL" id="MBC9933025.1"/>
    </source>
</evidence>
<evidence type="ECO:0000256" key="3">
    <source>
        <dbReference type="ARBA" id="ARBA00022729"/>
    </source>
</evidence>
<comment type="subcellular location">
    <subcellularLocation>
        <location evidence="1">Cell outer membrane</location>
    </subcellularLocation>
</comment>
<dbReference type="Pfam" id="PF07980">
    <property type="entry name" value="SusD_RagB"/>
    <property type="match status" value="1"/>
</dbReference>
<comment type="similarity">
    <text evidence="2">Belongs to the SusD family.</text>
</comment>
<protein>
    <submittedName>
        <fullName evidence="8">RagB/SusD family nutrient uptake outer membrane protein</fullName>
    </submittedName>
</protein>
<keyword evidence="9" id="KW-1185">Reference proteome</keyword>
<evidence type="ECO:0000259" key="6">
    <source>
        <dbReference type="Pfam" id="PF07980"/>
    </source>
</evidence>
<dbReference type="InterPro" id="IPR011990">
    <property type="entry name" value="TPR-like_helical_dom_sf"/>
</dbReference>
<feature type="domain" description="SusD-like N-terminal" evidence="7">
    <location>
        <begin position="47"/>
        <end position="233"/>
    </location>
</feature>
<keyword evidence="4" id="KW-0472">Membrane</keyword>
<organism evidence="8 9">
    <name type="scientific">Chitinophaga qingshengii</name>
    <dbReference type="NCBI Taxonomy" id="1569794"/>
    <lineage>
        <taxon>Bacteria</taxon>
        <taxon>Pseudomonadati</taxon>
        <taxon>Bacteroidota</taxon>
        <taxon>Chitinophagia</taxon>
        <taxon>Chitinophagales</taxon>
        <taxon>Chitinophagaceae</taxon>
        <taxon>Chitinophaga</taxon>
    </lineage>
</organism>
<keyword evidence="3" id="KW-0732">Signal</keyword>
<evidence type="ECO:0000313" key="9">
    <source>
        <dbReference type="Proteomes" id="UP000659124"/>
    </source>
</evidence>
<proteinExistence type="inferred from homology"/>
<evidence type="ECO:0000256" key="4">
    <source>
        <dbReference type="ARBA" id="ARBA00023136"/>
    </source>
</evidence>
<dbReference type="RefSeq" id="WP_188090152.1">
    <property type="nucleotide sequence ID" value="NZ_JACVFC010000003.1"/>
</dbReference>
<dbReference type="SUPFAM" id="SSF48452">
    <property type="entry name" value="TPR-like"/>
    <property type="match status" value="1"/>
</dbReference>
<evidence type="ECO:0000259" key="7">
    <source>
        <dbReference type="Pfam" id="PF14322"/>
    </source>
</evidence>
<comment type="caution">
    <text evidence="8">The sequence shown here is derived from an EMBL/GenBank/DDBJ whole genome shotgun (WGS) entry which is preliminary data.</text>
</comment>
<dbReference type="EMBL" id="JACVFC010000003">
    <property type="protein sequence ID" value="MBC9933025.1"/>
    <property type="molecule type" value="Genomic_DNA"/>
</dbReference>
<feature type="domain" description="RagB/SusD" evidence="6">
    <location>
        <begin position="375"/>
        <end position="508"/>
    </location>
</feature>
<evidence type="ECO:0000256" key="1">
    <source>
        <dbReference type="ARBA" id="ARBA00004442"/>
    </source>
</evidence>
<dbReference type="InterPro" id="IPR033985">
    <property type="entry name" value="SusD-like_N"/>
</dbReference>
<dbReference type="InterPro" id="IPR012944">
    <property type="entry name" value="SusD_RagB_dom"/>
</dbReference>
<keyword evidence="5" id="KW-0998">Cell outer membrane</keyword>
<gene>
    <name evidence="8" type="ORF">ICL07_21735</name>
</gene>